<feature type="non-terminal residue" evidence="3">
    <location>
        <position position="1"/>
    </location>
</feature>
<reference evidence="3" key="1">
    <citation type="submission" date="2022-06" db="EMBL/GenBank/DDBJ databases">
        <title>Uncovering the hologenomic basis of an extraordinary plant invasion.</title>
        <authorList>
            <person name="Bieker V.C."/>
            <person name="Martin M.D."/>
            <person name="Gilbert T."/>
            <person name="Hodgins K."/>
            <person name="Battlay P."/>
            <person name="Petersen B."/>
            <person name="Wilson J."/>
        </authorList>
    </citation>
    <scope>NUCLEOTIDE SEQUENCE</scope>
    <source>
        <strain evidence="3">AA19_3_7</strain>
        <tissue evidence="3">Leaf</tissue>
    </source>
</reference>
<evidence type="ECO:0000259" key="2">
    <source>
        <dbReference type="Pfam" id="PF08646"/>
    </source>
</evidence>
<dbReference type="InterPro" id="IPR013955">
    <property type="entry name" value="Rep_factor-A_C"/>
</dbReference>
<accession>A0AAD5GJB1</accession>
<dbReference type="SUPFAM" id="SSF50249">
    <property type="entry name" value="Nucleic acid-binding proteins"/>
    <property type="match status" value="1"/>
</dbReference>
<dbReference type="Gene3D" id="2.40.50.140">
    <property type="entry name" value="Nucleic acid-binding proteins"/>
    <property type="match status" value="1"/>
</dbReference>
<name>A0AAD5GJB1_AMBAR</name>
<sequence length="217" mass="24316">RNHHLARNEIPDRGRSITRDIVAITSTQVSNYYGLIQLESTYLTSVTINPNLPQTAAHVTRNRFYVSCSKCTKTLYPEEDESLTFVCKDDDDIVPNFKYCVNAKISDSTKSTDVTFFNGGMTALLNTSCEDLVMKHGWTDPKKLPDQIADTIGKPKLLHLTLKNEQIVVTNVTEPEKTVEGQSCIPPSTPNPKLHTTKRALLESPDTSIEPKRSKQH</sequence>
<dbReference type="InterPro" id="IPR012340">
    <property type="entry name" value="NA-bd_OB-fold"/>
</dbReference>
<evidence type="ECO:0000256" key="1">
    <source>
        <dbReference type="SAM" id="MobiDB-lite"/>
    </source>
</evidence>
<evidence type="ECO:0000313" key="3">
    <source>
        <dbReference type="EMBL" id="KAI7742301.1"/>
    </source>
</evidence>
<dbReference type="EMBL" id="JAMZMK010008022">
    <property type="protein sequence ID" value="KAI7742301.1"/>
    <property type="molecule type" value="Genomic_DNA"/>
</dbReference>
<keyword evidence="4" id="KW-1185">Reference proteome</keyword>
<comment type="caution">
    <text evidence="3">The sequence shown here is derived from an EMBL/GenBank/DDBJ whole genome shotgun (WGS) entry which is preliminary data.</text>
</comment>
<organism evidence="3 4">
    <name type="scientific">Ambrosia artemisiifolia</name>
    <name type="common">Common ragweed</name>
    <dbReference type="NCBI Taxonomy" id="4212"/>
    <lineage>
        <taxon>Eukaryota</taxon>
        <taxon>Viridiplantae</taxon>
        <taxon>Streptophyta</taxon>
        <taxon>Embryophyta</taxon>
        <taxon>Tracheophyta</taxon>
        <taxon>Spermatophyta</taxon>
        <taxon>Magnoliopsida</taxon>
        <taxon>eudicotyledons</taxon>
        <taxon>Gunneridae</taxon>
        <taxon>Pentapetalae</taxon>
        <taxon>asterids</taxon>
        <taxon>campanulids</taxon>
        <taxon>Asterales</taxon>
        <taxon>Asteraceae</taxon>
        <taxon>Asteroideae</taxon>
        <taxon>Heliantheae alliance</taxon>
        <taxon>Heliantheae</taxon>
        <taxon>Ambrosia</taxon>
    </lineage>
</organism>
<dbReference type="Pfam" id="PF08646">
    <property type="entry name" value="Rep_fac-A_C"/>
    <property type="match status" value="1"/>
</dbReference>
<dbReference type="PANTHER" id="PTHR47165">
    <property type="entry name" value="OS03G0429900 PROTEIN"/>
    <property type="match status" value="1"/>
</dbReference>
<dbReference type="AlphaFoldDB" id="A0AAD5GJB1"/>
<feature type="region of interest" description="Disordered" evidence="1">
    <location>
        <begin position="175"/>
        <end position="217"/>
    </location>
</feature>
<protein>
    <recommendedName>
        <fullName evidence="2">Replication factor A C-terminal domain-containing protein</fullName>
    </recommendedName>
</protein>
<feature type="domain" description="Replication factor A C-terminal" evidence="2">
    <location>
        <begin position="61"/>
        <end position="166"/>
    </location>
</feature>
<dbReference type="Proteomes" id="UP001206925">
    <property type="component" value="Unassembled WGS sequence"/>
</dbReference>
<evidence type="ECO:0000313" key="4">
    <source>
        <dbReference type="Proteomes" id="UP001206925"/>
    </source>
</evidence>
<proteinExistence type="predicted"/>
<dbReference type="PANTHER" id="PTHR47165:SF4">
    <property type="entry name" value="OS03G0429900 PROTEIN"/>
    <property type="match status" value="1"/>
</dbReference>
<gene>
    <name evidence="3" type="ORF">M8C21_032919</name>
</gene>